<feature type="domain" description="Major facilitator superfamily (MFS) profile" evidence="17">
    <location>
        <begin position="67"/>
        <end position="515"/>
    </location>
</feature>
<dbReference type="InterPro" id="IPR036259">
    <property type="entry name" value="MFS_trans_sf"/>
</dbReference>
<keyword evidence="5 16" id="KW-1133">Transmembrane helix</keyword>
<comment type="similarity">
    <text evidence="14">Belongs to the major facilitator superfamily. Sugar transporter (TC 2.A.1.1) family.</text>
</comment>
<dbReference type="InterPro" id="IPR005829">
    <property type="entry name" value="Sugar_transporter_CS"/>
</dbReference>
<comment type="catalytic activity">
    <reaction evidence="11">
        <text>D-glucosamine(out) = D-glucosamine(in)</text>
        <dbReference type="Rhea" id="RHEA:78423"/>
        <dbReference type="ChEBI" id="CHEBI:58723"/>
    </reaction>
    <physiologicalReaction direction="left-to-right" evidence="11">
        <dbReference type="Rhea" id="RHEA:78424"/>
    </physiologicalReaction>
</comment>
<evidence type="ECO:0000256" key="9">
    <source>
        <dbReference type="ARBA" id="ARBA00044656"/>
    </source>
</evidence>
<evidence type="ECO:0000256" key="10">
    <source>
        <dbReference type="ARBA" id="ARBA00044662"/>
    </source>
</evidence>
<evidence type="ECO:0000256" key="7">
    <source>
        <dbReference type="ARBA" id="ARBA00044637"/>
    </source>
</evidence>
<feature type="transmembrane region" description="Helical" evidence="16">
    <location>
        <begin position="400"/>
        <end position="421"/>
    </location>
</feature>
<keyword evidence="4 16" id="KW-0812">Transmembrane</keyword>
<comment type="catalytic activity">
    <reaction evidence="10">
        <text>D-mannose(out) = D-mannose(in)</text>
        <dbReference type="Rhea" id="RHEA:78391"/>
        <dbReference type="ChEBI" id="CHEBI:4208"/>
    </reaction>
    <physiologicalReaction direction="left-to-right" evidence="10">
        <dbReference type="Rhea" id="RHEA:78392"/>
    </physiologicalReaction>
</comment>
<dbReference type="GO" id="GO:0015149">
    <property type="term" value="F:hexose transmembrane transporter activity"/>
    <property type="evidence" value="ECO:0007669"/>
    <property type="project" value="TreeGrafter"/>
</dbReference>
<feature type="compositionally biased region" description="Low complexity" evidence="15">
    <location>
        <begin position="298"/>
        <end position="316"/>
    </location>
</feature>
<comment type="catalytic activity">
    <reaction evidence="12">
        <text>D-fructose(out) = D-fructose(in)</text>
        <dbReference type="Rhea" id="RHEA:60372"/>
        <dbReference type="ChEBI" id="CHEBI:37721"/>
    </reaction>
    <physiologicalReaction direction="left-to-right" evidence="12">
        <dbReference type="Rhea" id="RHEA:60373"/>
    </physiologicalReaction>
</comment>
<dbReference type="InterPro" id="IPR045263">
    <property type="entry name" value="GLUT"/>
</dbReference>
<dbReference type="InterPro" id="IPR020846">
    <property type="entry name" value="MFS_dom"/>
</dbReference>
<evidence type="ECO:0000256" key="11">
    <source>
        <dbReference type="ARBA" id="ARBA00044668"/>
    </source>
</evidence>
<feature type="transmembrane region" description="Helical" evidence="16">
    <location>
        <begin position="370"/>
        <end position="388"/>
    </location>
</feature>
<comment type="catalytic activity">
    <reaction evidence="8">
        <text>D-glucose(out) = D-glucose(in)</text>
        <dbReference type="Rhea" id="RHEA:60376"/>
        <dbReference type="ChEBI" id="CHEBI:4167"/>
    </reaction>
    <physiologicalReaction direction="left-to-right" evidence="8">
        <dbReference type="Rhea" id="RHEA:60377"/>
    </physiologicalReaction>
</comment>
<feature type="transmembrane region" description="Helical" evidence="16">
    <location>
        <begin position="336"/>
        <end position="358"/>
    </location>
</feature>
<evidence type="ECO:0000256" key="15">
    <source>
        <dbReference type="SAM" id="MobiDB-lite"/>
    </source>
</evidence>
<evidence type="ECO:0000256" key="13">
    <source>
        <dbReference type="ARBA" id="ARBA00044780"/>
    </source>
</evidence>
<evidence type="ECO:0000256" key="4">
    <source>
        <dbReference type="ARBA" id="ARBA00022692"/>
    </source>
</evidence>
<dbReference type="SUPFAM" id="SSF103473">
    <property type="entry name" value="MFS general substrate transporter"/>
    <property type="match status" value="1"/>
</dbReference>
<evidence type="ECO:0000256" key="3">
    <source>
        <dbReference type="ARBA" id="ARBA00022448"/>
    </source>
</evidence>
<feature type="region of interest" description="Disordered" evidence="15">
    <location>
        <begin position="297"/>
        <end position="316"/>
    </location>
</feature>
<dbReference type="InterPro" id="IPR005828">
    <property type="entry name" value="MFS_sugar_transport-like"/>
</dbReference>
<evidence type="ECO:0000256" key="1">
    <source>
        <dbReference type="ARBA" id="ARBA00004141"/>
    </source>
</evidence>
<reference evidence="18" key="1">
    <citation type="submission" date="2021-12" db="EMBL/GenBank/DDBJ databases">
        <title>Prjna785345.</title>
        <authorList>
            <person name="Rujirawat T."/>
            <person name="Krajaejun T."/>
        </authorList>
    </citation>
    <scope>NUCLEOTIDE SEQUENCE</scope>
    <source>
        <strain evidence="18">Pi057C3</strain>
    </source>
</reference>
<dbReference type="PANTHER" id="PTHR23503:SF8">
    <property type="entry name" value="FACILITATED GLUCOSE TRANSPORTER PROTEIN 1"/>
    <property type="match status" value="1"/>
</dbReference>
<evidence type="ECO:0000259" key="17">
    <source>
        <dbReference type="PROSITE" id="PS50850"/>
    </source>
</evidence>
<comment type="subunit">
    <text evidence="2">Homodimer.</text>
</comment>
<evidence type="ECO:0000256" key="6">
    <source>
        <dbReference type="ARBA" id="ARBA00023136"/>
    </source>
</evidence>
<evidence type="ECO:0000256" key="8">
    <source>
        <dbReference type="ARBA" id="ARBA00044648"/>
    </source>
</evidence>
<evidence type="ECO:0000256" key="2">
    <source>
        <dbReference type="ARBA" id="ARBA00011738"/>
    </source>
</evidence>
<evidence type="ECO:0000313" key="19">
    <source>
        <dbReference type="Proteomes" id="UP001209570"/>
    </source>
</evidence>
<proteinExistence type="inferred from homology"/>
<gene>
    <name evidence="18" type="ORF">P43SY_005223</name>
</gene>
<feature type="transmembrane region" description="Helical" evidence="16">
    <location>
        <begin position="112"/>
        <end position="130"/>
    </location>
</feature>
<organism evidence="18 19">
    <name type="scientific">Pythium insidiosum</name>
    <name type="common">Pythiosis disease agent</name>
    <dbReference type="NCBI Taxonomy" id="114742"/>
    <lineage>
        <taxon>Eukaryota</taxon>
        <taxon>Sar</taxon>
        <taxon>Stramenopiles</taxon>
        <taxon>Oomycota</taxon>
        <taxon>Peronosporomycetes</taxon>
        <taxon>Pythiales</taxon>
        <taxon>Pythiaceae</taxon>
        <taxon>Pythium</taxon>
    </lineage>
</organism>
<dbReference type="AlphaFoldDB" id="A0AAD5M9G8"/>
<feature type="transmembrane region" description="Helical" evidence="16">
    <location>
        <begin position="427"/>
        <end position="453"/>
    </location>
</feature>
<feature type="transmembrane region" description="Helical" evidence="16">
    <location>
        <begin position="465"/>
        <end position="485"/>
    </location>
</feature>
<evidence type="ECO:0000256" key="12">
    <source>
        <dbReference type="ARBA" id="ARBA00044710"/>
    </source>
</evidence>
<comment type="catalytic activity">
    <reaction evidence="7">
        <text>D-galactose(in) = D-galactose(out)</text>
        <dbReference type="Rhea" id="RHEA:34915"/>
        <dbReference type="ChEBI" id="CHEBI:4139"/>
    </reaction>
    <physiologicalReaction direction="right-to-left" evidence="7">
        <dbReference type="Rhea" id="RHEA:34917"/>
    </physiologicalReaction>
</comment>
<feature type="transmembrane region" description="Helical" evidence="16">
    <location>
        <begin position="142"/>
        <end position="160"/>
    </location>
</feature>
<keyword evidence="3 14" id="KW-0813">Transport</keyword>
<evidence type="ECO:0000256" key="14">
    <source>
        <dbReference type="RuleBase" id="RU003346"/>
    </source>
</evidence>
<name>A0AAD5M9G8_PYTIN</name>
<comment type="catalytic activity">
    <reaction evidence="9">
        <text>D-xylose(out) = D-xylose(in)</text>
        <dbReference type="Rhea" id="RHEA:78427"/>
        <dbReference type="ChEBI" id="CHEBI:53455"/>
    </reaction>
    <physiologicalReaction direction="left-to-right" evidence="9">
        <dbReference type="Rhea" id="RHEA:78428"/>
    </physiologicalReaction>
</comment>
<protein>
    <recommendedName>
        <fullName evidence="13">Hexose transporter 1</fullName>
    </recommendedName>
</protein>
<dbReference type="Pfam" id="PF00083">
    <property type="entry name" value="Sugar_tr"/>
    <property type="match status" value="1"/>
</dbReference>
<sequence length="538" mass="56639">MSNVSSPAREATESGHQRVTPDADFVQFLSPRTKSTIDDGGCSVDSSFQFADVPVQPVLYSSLLLMLTNAVQVGWAATQLNLSAFHDKKECDARPVAPGTCLMFPGHTASEWTWAVNVLFVSGMFSCLLTGRLADHFGRKRLAMMNAVVAIAGCAIQGAAPSISVYIVGRLVSGISSGISTTLPHSYINEISPPHLRDLLGSMYQVALSGGILLVTATFFVADTATGWRYISAAPMGFAAICLVGGLTGGMVESPVWLLTKGRRDDAEREIGRLFGAENATYILAYAESRSDEASALENQQSSGLSTSSDSETQSATAESPSALQALVSPAYRRQATLAVALAMIQQLSGINAVFLYSSSMFTDAGLSDARVGSLVVNIVNFLPALYAGAAGSRFGIRRVMIAGTAVMMLCAGGVTLSLLVDVAPMSIAFMALYVAAYAVSLGPLVYVVVAAIFPDELRATGTSVCLTANWMSTLLVGIGYPMVADALGDLGFLPFIIILGLSALYMAHSLPETSGKTSDEIEALFHPKTVENDIASR</sequence>
<feature type="transmembrane region" description="Helical" evidence="16">
    <location>
        <begin position="199"/>
        <end position="222"/>
    </location>
</feature>
<dbReference type="PRINTS" id="PR00171">
    <property type="entry name" value="SUGRTRNSPORT"/>
</dbReference>
<comment type="caution">
    <text evidence="18">The sequence shown here is derived from an EMBL/GenBank/DDBJ whole genome shotgun (WGS) entry which is preliminary data.</text>
</comment>
<dbReference type="InterPro" id="IPR003663">
    <property type="entry name" value="Sugar/inositol_transpt"/>
</dbReference>
<dbReference type="PROSITE" id="PS00216">
    <property type="entry name" value="SUGAR_TRANSPORT_1"/>
    <property type="match status" value="1"/>
</dbReference>
<evidence type="ECO:0000313" key="18">
    <source>
        <dbReference type="EMBL" id="KAJ0406990.1"/>
    </source>
</evidence>
<dbReference type="PANTHER" id="PTHR23503">
    <property type="entry name" value="SOLUTE CARRIER FAMILY 2"/>
    <property type="match status" value="1"/>
</dbReference>
<dbReference type="Gene3D" id="1.20.1250.20">
    <property type="entry name" value="MFS general substrate transporter like domains"/>
    <property type="match status" value="1"/>
</dbReference>
<keyword evidence="6 16" id="KW-0472">Membrane</keyword>
<dbReference type="GO" id="GO:0016020">
    <property type="term" value="C:membrane"/>
    <property type="evidence" value="ECO:0007669"/>
    <property type="project" value="UniProtKB-SubCell"/>
</dbReference>
<dbReference type="PROSITE" id="PS00217">
    <property type="entry name" value="SUGAR_TRANSPORT_2"/>
    <property type="match status" value="1"/>
</dbReference>
<keyword evidence="19" id="KW-1185">Reference proteome</keyword>
<evidence type="ECO:0000256" key="16">
    <source>
        <dbReference type="SAM" id="Phobius"/>
    </source>
</evidence>
<comment type="subcellular location">
    <subcellularLocation>
        <location evidence="1">Membrane</location>
        <topology evidence="1">Multi-pass membrane protein</topology>
    </subcellularLocation>
</comment>
<feature type="transmembrane region" description="Helical" evidence="16">
    <location>
        <begin position="234"/>
        <end position="259"/>
    </location>
</feature>
<dbReference type="NCBIfam" id="TIGR00879">
    <property type="entry name" value="SP"/>
    <property type="match status" value="1"/>
</dbReference>
<evidence type="ECO:0000256" key="5">
    <source>
        <dbReference type="ARBA" id="ARBA00022989"/>
    </source>
</evidence>
<dbReference type="EMBL" id="JAKCXM010000026">
    <property type="protein sequence ID" value="KAJ0406990.1"/>
    <property type="molecule type" value="Genomic_DNA"/>
</dbReference>
<feature type="transmembrane region" description="Helical" evidence="16">
    <location>
        <begin position="166"/>
        <end position="187"/>
    </location>
</feature>
<accession>A0AAD5M9G8</accession>
<feature type="transmembrane region" description="Helical" evidence="16">
    <location>
        <begin position="491"/>
        <end position="508"/>
    </location>
</feature>
<dbReference type="PROSITE" id="PS50850">
    <property type="entry name" value="MFS"/>
    <property type="match status" value="1"/>
</dbReference>
<dbReference type="Proteomes" id="UP001209570">
    <property type="component" value="Unassembled WGS sequence"/>
</dbReference>